<dbReference type="InterPro" id="IPR050256">
    <property type="entry name" value="Glycosyltransferase_2"/>
</dbReference>
<reference evidence="2" key="1">
    <citation type="submission" date="2018-12" db="EMBL/GenBank/DDBJ databases">
        <title>Tengunoibacter tsumagoiensis gen. nov., sp. nov., Dictyobacter kobayashii sp. nov., D. alpinus sp. nov., and D. joshuensis sp. nov. and description of Dictyobacteraceae fam. nov. within the order Ktedonobacterales isolated from Tengu-no-mugimeshi.</title>
        <authorList>
            <person name="Wang C.M."/>
            <person name="Zheng Y."/>
            <person name="Sakai Y."/>
            <person name="Toyoda A."/>
            <person name="Minakuchi Y."/>
            <person name="Abe K."/>
            <person name="Yokota A."/>
            <person name="Yabe S."/>
        </authorList>
    </citation>
    <scope>NUCLEOTIDE SEQUENCE [LARGE SCALE GENOMIC DNA]</scope>
    <source>
        <strain evidence="2">Uno3</strain>
    </source>
</reference>
<comment type="caution">
    <text evidence="1">The sequence shown here is derived from an EMBL/GenBank/DDBJ whole genome shotgun (WGS) entry which is preliminary data.</text>
</comment>
<accession>A0A401ZUK0</accession>
<keyword evidence="2" id="KW-1185">Reference proteome</keyword>
<protein>
    <recommendedName>
        <fullName evidence="3">Glycosyltransferase 2-like domain-containing protein</fullName>
    </recommendedName>
</protein>
<dbReference type="InterPro" id="IPR029044">
    <property type="entry name" value="Nucleotide-diphossugar_trans"/>
</dbReference>
<organism evidence="1 2">
    <name type="scientific">Tengunoibacter tsumagoiensis</name>
    <dbReference type="NCBI Taxonomy" id="2014871"/>
    <lineage>
        <taxon>Bacteria</taxon>
        <taxon>Bacillati</taxon>
        <taxon>Chloroflexota</taxon>
        <taxon>Ktedonobacteria</taxon>
        <taxon>Ktedonobacterales</taxon>
        <taxon>Dictyobacteraceae</taxon>
        <taxon>Tengunoibacter</taxon>
    </lineage>
</organism>
<dbReference type="PANTHER" id="PTHR48090">
    <property type="entry name" value="UNDECAPRENYL-PHOSPHATE 4-DEOXY-4-FORMAMIDO-L-ARABINOSE TRANSFERASE-RELATED"/>
    <property type="match status" value="1"/>
</dbReference>
<evidence type="ECO:0008006" key="3">
    <source>
        <dbReference type="Google" id="ProtNLM"/>
    </source>
</evidence>
<dbReference type="OrthoDB" id="9810303at2"/>
<dbReference type="SUPFAM" id="SSF53448">
    <property type="entry name" value="Nucleotide-diphospho-sugar transferases"/>
    <property type="match status" value="1"/>
</dbReference>
<proteinExistence type="predicted"/>
<dbReference type="Proteomes" id="UP000287352">
    <property type="component" value="Unassembled WGS sequence"/>
</dbReference>
<dbReference type="Gene3D" id="3.90.550.10">
    <property type="entry name" value="Spore Coat Polysaccharide Biosynthesis Protein SpsA, Chain A"/>
    <property type="match status" value="1"/>
</dbReference>
<evidence type="ECO:0000313" key="1">
    <source>
        <dbReference type="EMBL" id="GCE10472.1"/>
    </source>
</evidence>
<dbReference type="AlphaFoldDB" id="A0A401ZUK0"/>
<name>A0A401ZUK0_9CHLR</name>
<sequence>MAHTSLLFFAFPGLALKRKAKQPTLLEAITSKTTDAFMPSSGIIQSPKLSVILSTQQNSYELQSVIQQIRQNLYTLIDELEILVVRSAPDLPSHQPGTEPSPTRSDATGQPYVRWYNNLYAAINQAQMDLILLMNADEAFQIADIQAFLSLTEHYDLVLGYRDKHQISSLQRMGTWLWRQLVWFIFGLQVRDINCTFKLYHRDCLNNISLEGGDNLLHTEMLYKCLRKGYTYTEVALTAPSLQSIGSQSIRPASLSRRSRSPLKKCYELLLYAQRWHMEELSEMK</sequence>
<gene>
    <name evidence="1" type="ORF">KTT_03310</name>
</gene>
<evidence type="ECO:0000313" key="2">
    <source>
        <dbReference type="Proteomes" id="UP000287352"/>
    </source>
</evidence>
<dbReference type="RefSeq" id="WP_126578071.1">
    <property type="nucleotide sequence ID" value="NZ_BIFR01000001.1"/>
</dbReference>
<dbReference type="EMBL" id="BIFR01000001">
    <property type="protein sequence ID" value="GCE10472.1"/>
    <property type="molecule type" value="Genomic_DNA"/>
</dbReference>